<protein>
    <submittedName>
        <fullName evidence="1">Uncharacterized protein</fullName>
    </submittedName>
</protein>
<keyword evidence="2" id="KW-1185">Reference proteome</keyword>
<reference evidence="1 2" key="1">
    <citation type="submission" date="2024-01" db="EMBL/GenBank/DDBJ databases">
        <authorList>
            <person name="Waweru B."/>
        </authorList>
    </citation>
    <scope>NUCLEOTIDE SEQUENCE [LARGE SCALE GENOMIC DNA]</scope>
</reference>
<name>A0AAV1QVS0_9ROSI</name>
<sequence length="115" mass="12772">MREAAGLHFRSGNQRVKKPVVLSDPETGKKELGIELGEQITLSRESSKTLTGLRSQQSEPVNTDLLTLDNALINVSEDDGDTAKKSWGSMLPIHQLFEERFSSFLTYSHKIVKAS</sequence>
<dbReference type="Proteomes" id="UP001314170">
    <property type="component" value="Unassembled WGS sequence"/>
</dbReference>
<accession>A0AAV1QVS0</accession>
<evidence type="ECO:0000313" key="2">
    <source>
        <dbReference type="Proteomes" id="UP001314170"/>
    </source>
</evidence>
<dbReference type="EMBL" id="CAWUPB010000300">
    <property type="protein sequence ID" value="CAK7324385.1"/>
    <property type="molecule type" value="Genomic_DNA"/>
</dbReference>
<gene>
    <name evidence="1" type="ORF">DCAF_LOCUS2029</name>
</gene>
<proteinExistence type="predicted"/>
<organism evidence="1 2">
    <name type="scientific">Dovyalis caffra</name>
    <dbReference type="NCBI Taxonomy" id="77055"/>
    <lineage>
        <taxon>Eukaryota</taxon>
        <taxon>Viridiplantae</taxon>
        <taxon>Streptophyta</taxon>
        <taxon>Embryophyta</taxon>
        <taxon>Tracheophyta</taxon>
        <taxon>Spermatophyta</taxon>
        <taxon>Magnoliopsida</taxon>
        <taxon>eudicotyledons</taxon>
        <taxon>Gunneridae</taxon>
        <taxon>Pentapetalae</taxon>
        <taxon>rosids</taxon>
        <taxon>fabids</taxon>
        <taxon>Malpighiales</taxon>
        <taxon>Salicaceae</taxon>
        <taxon>Flacourtieae</taxon>
        <taxon>Dovyalis</taxon>
    </lineage>
</organism>
<comment type="caution">
    <text evidence="1">The sequence shown here is derived from an EMBL/GenBank/DDBJ whole genome shotgun (WGS) entry which is preliminary data.</text>
</comment>
<evidence type="ECO:0000313" key="1">
    <source>
        <dbReference type="EMBL" id="CAK7324385.1"/>
    </source>
</evidence>
<dbReference type="AlphaFoldDB" id="A0AAV1QVS0"/>